<evidence type="ECO:0000256" key="3">
    <source>
        <dbReference type="ARBA" id="ARBA00022691"/>
    </source>
</evidence>
<evidence type="ECO:0000256" key="7">
    <source>
        <dbReference type="RuleBase" id="RU000417"/>
    </source>
</evidence>
<dbReference type="PANTHER" id="PTHR46098">
    <property type="entry name" value="TRNA (CYTOSINE(38)-C(5))-METHYLTRANSFERASE"/>
    <property type="match status" value="1"/>
</dbReference>
<comment type="similarity">
    <text evidence="5 6">Belongs to the class I-like SAM-binding methyltransferase superfamily. C5-methyltransferase family.</text>
</comment>
<feature type="active site" evidence="5">
    <location>
        <position position="72"/>
    </location>
</feature>
<dbReference type="PANTHER" id="PTHR46098:SF1">
    <property type="entry name" value="TRNA (CYTOSINE(38)-C(5))-METHYLTRANSFERASE"/>
    <property type="match status" value="1"/>
</dbReference>
<comment type="catalytic activity">
    <reaction evidence="7">
        <text>a 2'-deoxycytidine in DNA + S-adenosyl-L-methionine = a 5-methyl-2'-deoxycytidine in DNA + S-adenosyl-L-homocysteine + H(+)</text>
        <dbReference type="Rhea" id="RHEA:13681"/>
        <dbReference type="Rhea" id="RHEA-COMP:11369"/>
        <dbReference type="Rhea" id="RHEA-COMP:11370"/>
        <dbReference type="ChEBI" id="CHEBI:15378"/>
        <dbReference type="ChEBI" id="CHEBI:57856"/>
        <dbReference type="ChEBI" id="CHEBI:59789"/>
        <dbReference type="ChEBI" id="CHEBI:85452"/>
        <dbReference type="ChEBI" id="CHEBI:85454"/>
        <dbReference type="EC" id="2.1.1.37"/>
    </reaction>
</comment>
<proteinExistence type="inferred from homology"/>
<evidence type="ECO:0000256" key="6">
    <source>
        <dbReference type="RuleBase" id="RU000416"/>
    </source>
</evidence>
<evidence type="ECO:0000256" key="2">
    <source>
        <dbReference type="ARBA" id="ARBA00022679"/>
    </source>
</evidence>
<dbReference type="Proteomes" id="UP000501868">
    <property type="component" value="Chromosome"/>
</dbReference>
<dbReference type="InterPro" id="IPR029063">
    <property type="entry name" value="SAM-dependent_MTases_sf"/>
</dbReference>
<keyword evidence="4" id="KW-0680">Restriction system</keyword>
<dbReference type="CDD" id="cd00315">
    <property type="entry name" value="Cyt_C5_DNA_methylase"/>
    <property type="match status" value="1"/>
</dbReference>
<keyword evidence="2 5" id="KW-0808">Transferase</keyword>
<accession>A0A6H1P2E6</accession>
<dbReference type="GO" id="GO:0009307">
    <property type="term" value="P:DNA restriction-modification system"/>
    <property type="evidence" value="ECO:0007669"/>
    <property type="project" value="UniProtKB-KW"/>
</dbReference>
<keyword evidence="1 5" id="KW-0489">Methyltransferase</keyword>
<gene>
    <name evidence="8" type="primary">dcm</name>
    <name evidence="8" type="ORF">HFZ78_13495</name>
</gene>
<reference evidence="8 9" key="2">
    <citation type="submission" date="2020-04" db="EMBL/GenBank/DDBJ databases">
        <authorList>
            <person name="Fomenkov A."/>
            <person name="Anton B.P."/>
            <person name="Roberts R.J."/>
        </authorList>
    </citation>
    <scope>NUCLEOTIDE SEQUENCE [LARGE SCALE GENOMIC DNA]</scope>
    <source>
        <strain evidence="8 9">S2</strain>
    </source>
</reference>
<dbReference type="SUPFAM" id="SSF53335">
    <property type="entry name" value="S-adenosyl-L-methionine-dependent methyltransferases"/>
    <property type="match status" value="1"/>
</dbReference>
<protein>
    <recommendedName>
        <fullName evidence="7">Cytosine-specific methyltransferase</fullName>
        <ecNumber evidence="7">2.1.1.37</ecNumber>
    </recommendedName>
</protein>
<dbReference type="EMBL" id="CP051128">
    <property type="protein sequence ID" value="QIZ07622.1"/>
    <property type="molecule type" value="Genomic_DNA"/>
</dbReference>
<dbReference type="NCBIfam" id="TIGR00675">
    <property type="entry name" value="dcm"/>
    <property type="match status" value="1"/>
</dbReference>
<dbReference type="InterPro" id="IPR001525">
    <property type="entry name" value="C5_MeTfrase"/>
</dbReference>
<dbReference type="PROSITE" id="PS51679">
    <property type="entry name" value="SAM_MT_C5"/>
    <property type="match status" value="1"/>
</dbReference>
<dbReference type="PROSITE" id="PS00094">
    <property type="entry name" value="C5_MTASE_1"/>
    <property type="match status" value="1"/>
</dbReference>
<evidence type="ECO:0000313" key="8">
    <source>
        <dbReference type="EMBL" id="QIZ07622.1"/>
    </source>
</evidence>
<name>A0A6H1P2E6_PRIMG</name>
<dbReference type="PRINTS" id="PR00105">
    <property type="entry name" value="C5METTRFRASE"/>
</dbReference>
<keyword evidence="3 5" id="KW-0949">S-adenosyl-L-methionine</keyword>
<dbReference type="InterPro" id="IPR050750">
    <property type="entry name" value="C5-MTase"/>
</dbReference>
<dbReference type="Gene3D" id="3.40.50.150">
    <property type="entry name" value="Vaccinia Virus protein VP39"/>
    <property type="match status" value="1"/>
</dbReference>
<dbReference type="EC" id="2.1.1.37" evidence="7"/>
<evidence type="ECO:0000313" key="9">
    <source>
        <dbReference type="Proteomes" id="UP000501868"/>
    </source>
</evidence>
<dbReference type="GO" id="GO:0032259">
    <property type="term" value="P:methylation"/>
    <property type="evidence" value="ECO:0007669"/>
    <property type="project" value="UniProtKB-KW"/>
</dbReference>
<sequence>MPTFAEFCAGIGGFRLGLEELGWDCVYSSEIDEQCERTYELNFGSSFDNHDLLQLNPYDLPDFDVLCAGFPCQPFSIAGKRQGFEDPRGNIFPKLMDIVQVANPSVIFLENVPFLVKHNGGQTFQLMTEQMENLGYTVFFEVLDSSLFGVPQKRPRVYIVAFRNDIETTDFSIIQSRTGVTGFRNFIEHADYSIPITDKWQEYIDLYTGRKTLEEMTFDVPKTRKQLERIGPNVELEDCIFQIRSSGIRAISIDEPLPTFAVSNSGGGAMIPVYSGERRHINLTEMKRIMGFPDHFQFKVARTHAVKQLANAVCPPVITSIGQDIENVLNNQVQQVQLTLSI</sequence>
<reference evidence="8 9" key="1">
    <citation type="submission" date="2020-04" db="EMBL/GenBank/DDBJ databases">
        <title>Genome-Wide Identification of 5-Methylcytosine Sites in Bacterial Genomes By High-Throughput Sequencing of MspJI Restriction Fragments.</title>
        <authorList>
            <person name="Wu V."/>
        </authorList>
    </citation>
    <scope>NUCLEOTIDE SEQUENCE [LARGE SCALE GENOMIC DNA]</scope>
    <source>
        <strain evidence="8 9">S2</strain>
    </source>
</reference>
<organism evidence="8 9">
    <name type="scientific">Priestia megaterium</name>
    <name type="common">Bacillus megaterium</name>
    <dbReference type="NCBI Taxonomy" id="1404"/>
    <lineage>
        <taxon>Bacteria</taxon>
        <taxon>Bacillati</taxon>
        <taxon>Bacillota</taxon>
        <taxon>Bacilli</taxon>
        <taxon>Bacillales</taxon>
        <taxon>Bacillaceae</taxon>
        <taxon>Priestia</taxon>
    </lineage>
</organism>
<dbReference type="Pfam" id="PF00145">
    <property type="entry name" value="DNA_methylase"/>
    <property type="match status" value="1"/>
</dbReference>
<evidence type="ECO:0000256" key="1">
    <source>
        <dbReference type="ARBA" id="ARBA00022603"/>
    </source>
</evidence>
<evidence type="ECO:0000256" key="4">
    <source>
        <dbReference type="ARBA" id="ARBA00022747"/>
    </source>
</evidence>
<dbReference type="GO" id="GO:0003886">
    <property type="term" value="F:DNA (cytosine-5-)-methyltransferase activity"/>
    <property type="evidence" value="ECO:0007669"/>
    <property type="project" value="UniProtKB-EC"/>
</dbReference>
<evidence type="ECO:0000256" key="5">
    <source>
        <dbReference type="PROSITE-ProRule" id="PRU01016"/>
    </source>
</evidence>
<dbReference type="REBASE" id="14697">
    <property type="entry name" value="M.BmtI"/>
</dbReference>
<dbReference type="InterPro" id="IPR018117">
    <property type="entry name" value="C5_DNA_meth_AS"/>
</dbReference>
<dbReference type="Gene3D" id="3.90.120.10">
    <property type="entry name" value="DNA Methylase, subunit A, domain 2"/>
    <property type="match status" value="1"/>
</dbReference>
<dbReference type="AlphaFoldDB" id="A0A6H1P2E6"/>